<organism evidence="3 4">
    <name type="scientific">Stylophora pistillata</name>
    <name type="common">Smooth cauliflower coral</name>
    <dbReference type="NCBI Taxonomy" id="50429"/>
    <lineage>
        <taxon>Eukaryota</taxon>
        <taxon>Metazoa</taxon>
        <taxon>Cnidaria</taxon>
        <taxon>Anthozoa</taxon>
        <taxon>Hexacorallia</taxon>
        <taxon>Scleractinia</taxon>
        <taxon>Astrocoeniina</taxon>
        <taxon>Pocilloporidae</taxon>
        <taxon>Stylophora</taxon>
    </lineage>
</organism>
<accession>A0A2B4SN35</accession>
<dbReference type="InterPro" id="IPR027417">
    <property type="entry name" value="P-loop_NTPase"/>
</dbReference>
<dbReference type="Gene3D" id="3.40.50.300">
    <property type="entry name" value="P-loop containing nucleotide triphosphate hydrolases"/>
    <property type="match status" value="2"/>
</dbReference>
<comment type="caution">
    <text evidence="3">The sequence shown here is derived from an EMBL/GenBank/DDBJ whole genome shotgun (WGS) entry which is preliminary data.</text>
</comment>
<dbReference type="SUPFAM" id="SSF52540">
    <property type="entry name" value="P-loop containing nucleoside triphosphate hydrolases"/>
    <property type="match status" value="2"/>
</dbReference>
<keyword evidence="3" id="KW-0808">Transferase</keyword>
<feature type="compositionally biased region" description="Polar residues" evidence="1">
    <location>
        <begin position="471"/>
        <end position="487"/>
    </location>
</feature>
<dbReference type="GO" id="GO:0006044">
    <property type="term" value="P:N-acetylglucosamine metabolic process"/>
    <property type="evidence" value="ECO:0007669"/>
    <property type="project" value="TreeGrafter"/>
</dbReference>
<feature type="region of interest" description="Disordered" evidence="1">
    <location>
        <begin position="453"/>
        <end position="487"/>
    </location>
</feature>
<dbReference type="AlphaFoldDB" id="A0A2B4SN35"/>
<evidence type="ECO:0000259" key="2">
    <source>
        <dbReference type="Pfam" id="PF00685"/>
    </source>
</evidence>
<proteinExistence type="predicted"/>
<gene>
    <name evidence="3" type="primary">Chst1</name>
    <name evidence="3" type="ORF">AWC38_SpisGene4395</name>
</gene>
<feature type="domain" description="Sulfotransferase" evidence="2">
    <location>
        <begin position="513"/>
        <end position="664"/>
    </location>
</feature>
<reference evidence="4" key="1">
    <citation type="journal article" date="2017" name="bioRxiv">
        <title>Comparative analysis of the genomes of Stylophora pistillata and Acropora digitifera provides evidence for extensive differences between species of corals.</title>
        <authorList>
            <person name="Voolstra C.R."/>
            <person name="Li Y."/>
            <person name="Liew Y.J."/>
            <person name="Baumgarten S."/>
            <person name="Zoccola D."/>
            <person name="Flot J.-F."/>
            <person name="Tambutte S."/>
            <person name="Allemand D."/>
            <person name="Aranda M."/>
        </authorList>
    </citation>
    <scope>NUCLEOTIDE SEQUENCE [LARGE SCALE GENOMIC DNA]</scope>
</reference>
<evidence type="ECO:0000313" key="4">
    <source>
        <dbReference type="Proteomes" id="UP000225706"/>
    </source>
</evidence>
<name>A0A2B4SN35_STYPI</name>
<dbReference type="GO" id="GO:0006790">
    <property type="term" value="P:sulfur compound metabolic process"/>
    <property type="evidence" value="ECO:0007669"/>
    <property type="project" value="TreeGrafter"/>
</dbReference>
<dbReference type="Proteomes" id="UP000225706">
    <property type="component" value="Unassembled WGS sequence"/>
</dbReference>
<feature type="domain" description="Sulfotransferase" evidence="2">
    <location>
        <begin position="18"/>
        <end position="267"/>
    </location>
</feature>
<sequence>MASAIPPTTKPDTRRRSLVIFGDDRSGTTLLTQMFSQDLDIFTVYEPLWITKKWSQTEPDKNLLKDVTEVIGALMTCNFVDNPTAIKFLSHSSKNWAPGLFMNPFKSKPICNDPEACPNPGTIPDVVQKACLHNYKHSVIKVAIVRVPERKLSNIFQRIIEDNPDTVIKFLHVVRDPRGSINSRINLGWIPDVDKAKNFAYWPRSTCEGILQNVKFGASLQGNFKDRYMLLLYKDIASSPLVTAMKIYKFAGFEISESMIRWLKQATNPSKETLEQEGKHAFSSFRNSTANVERWRHESPDRREIKISLDGVTVFLRKTSYIRASRKLSARDSFCDTPNGGEMTNKTIATNFPYRTCKKFCFPCAVLLLLSSTVLLYNSHYGKSLFNYRKELVESIRSPTQNITGLITVLTIPNKRKTPEVVRTWANVMSASSEVQRGSRPEIFTVSNSKADLEAQPNHRVQPAASEIKTESNLKPPSKGRSTSDLHSVSYIVKPKQDQEDRSPSKLFLENPDTDIRVIQLIRDPTGSLRSRIKLKWMVDWKHSSFPNVVRKICSNLATNIKFGRNLGKWQDKYLEVHYHDLAGKPLETTRAMYEFAEFIMPDSVADWVVRNTSPTKEELMKEKNNIFSPVRNSTANIEKWRQDSPVERIRIIEKYCQEALDLLGLKKML</sequence>
<evidence type="ECO:0000256" key="1">
    <source>
        <dbReference type="SAM" id="MobiDB-lite"/>
    </source>
</evidence>
<dbReference type="PANTHER" id="PTHR10704">
    <property type="entry name" value="CARBOHYDRATE SULFOTRANSFERASE"/>
    <property type="match status" value="1"/>
</dbReference>
<dbReference type="EMBL" id="LSMT01000045">
    <property type="protein sequence ID" value="PFX30776.1"/>
    <property type="molecule type" value="Genomic_DNA"/>
</dbReference>
<dbReference type="GO" id="GO:0001517">
    <property type="term" value="F:N-acetylglucosamine 6-O-sulfotransferase activity"/>
    <property type="evidence" value="ECO:0007669"/>
    <property type="project" value="TreeGrafter"/>
</dbReference>
<dbReference type="InterPro" id="IPR000863">
    <property type="entry name" value="Sulfotransferase_dom"/>
</dbReference>
<dbReference type="Pfam" id="PF00685">
    <property type="entry name" value="Sulfotransfer_1"/>
    <property type="match status" value="2"/>
</dbReference>
<evidence type="ECO:0000313" key="3">
    <source>
        <dbReference type="EMBL" id="PFX30776.1"/>
    </source>
</evidence>
<dbReference type="OrthoDB" id="6138663at2759"/>
<keyword evidence="4" id="KW-1185">Reference proteome</keyword>
<dbReference type="PANTHER" id="PTHR10704:SF44">
    <property type="entry name" value="LD35051P-RELATED"/>
    <property type="match status" value="1"/>
</dbReference>
<protein>
    <submittedName>
        <fullName evidence="3">Carbohydrate sulfotransferase 1</fullName>
    </submittedName>
</protein>
<dbReference type="InterPro" id="IPR051135">
    <property type="entry name" value="Gal/GlcNAc/GalNAc_ST"/>
</dbReference>